<protein>
    <submittedName>
        <fullName evidence="1">Uncharacterized protein</fullName>
    </submittedName>
</protein>
<name>A0A150L8K0_9BACI</name>
<gene>
    <name evidence="1" type="ORF">B4135_4017</name>
</gene>
<evidence type="ECO:0000313" key="2">
    <source>
        <dbReference type="Proteomes" id="UP000075683"/>
    </source>
</evidence>
<organism evidence="1 2">
    <name type="scientific">Caldibacillus debilis</name>
    <dbReference type="NCBI Taxonomy" id="301148"/>
    <lineage>
        <taxon>Bacteria</taxon>
        <taxon>Bacillati</taxon>
        <taxon>Bacillota</taxon>
        <taxon>Bacilli</taxon>
        <taxon>Bacillales</taxon>
        <taxon>Bacillaceae</taxon>
        <taxon>Caldibacillus</taxon>
    </lineage>
</organism>
<accession>A0A150L8K0</accession>
<sequence length="43" mass="5644">MLPEKWANRLYRFRRFRKFWQILRDTGIFFRFVKRDRGRPLRI</sequence>
<proteinExistence type="predicted"/>
<evidence type="ECO:0000313" key="1">
    <source>
        <dbReference type="EMBL" id="KYD08306.1"/>
    </source>
</evidence>
<comment type="caution">
    <text evidence="1">The sequence shown here is derived from an EMBL/GenBank/DDBJ whole genome shotgun (WGS) entry which is preliminary data.</text>
</comment>
<reference evidence="1 2" key="1">
    <citation type="submission" date="2016-01" db="EMBL/GenBank/DDBJ databases">
        <title>Draft Genome Sequences of Seven Thermophilic Sporeformers Isolated from Foods.</title>
        <authorList>
            <person name="Berendsen E.M."/>
            <person name="Wells-Bennik M.H."/>
            <person name="Krawcyk A.O."/>
            <person name="De Jong A."/>
            <person name="Holsappel S."/>
            <person name="Eijlander R.T."/>
            <person name="Kuipers O.P."/>
        </authorList>
    </citation>
    <scope>NUCLEOTIDE SEQUENCE [LARGE SCALE GENOMIC DNA]</scope>
    <source>
        <strain evidence="1 2">B4135</strain>
    </source>
</reference>
<dbReference type="EMBL" id="LQYT01000140">
    <property type="protein sequence ID" value="KYD08306.1"/>
    <property type="molecule type" value="Genomic_DNA"/>
</dbReference>
<dbReference type="STRING" id="301148.B4135_4017"/>
<dbReference type="Proteomes" id="UP000075683">
    <property type="component" value="Unassembled WGS sequence"/>
</dbReference>
<dbReference type="AlphaFoldDB" id="A0A150L8K0"/>